<protein>
    <submittedName>
        <fullName evidence="1">Uncharacterized protein</fullName>
    </submittedName>
</protein>
<dbReference type="EMBL" id="JBHRSB010000006">
    <property type="protein sequence ID" value="MFC3002259.1"/>
    <property type="molecule type" value="Genomic_DNA"/>
</dbReference>
<gene>
    <name evidence="1" type="ORF">ACFOD3_20340</name>
</gene>
<evidence type="ECO:0000313" key="1">
    <source>
        <dbReference type="EMBL" id="MFC3002259.1"/>
    </source>
</evidence>
<organism evidence="1 2">
    <name type="scientific">Falsiroseomonas tokyonensis</name>
    <dbReference type="NCBI Taxonomy" id="430521"/>
    <lineage>
        <taxon>Bacteria</taxon>
        <taxon>Pseudomonadati</taxon>
        <taxon>Pseudomonadota</taxon>
        <taxon>Alphaproteobacteria</taxon>
        <taxon>Acetobacterales</taxon>
        <taxon>Roseomonadaceae</taxon>
        <taxon>Falsiroseomonas</taxon>
    </lineage>
</organism>
<dbReference type="RefSeq" id="WP_216838335.1">
    <property type="nucleotide sequence ID" value="NZ_JAFNJS010000006.1"/>
</dbReference>
<keyword evidence="2" id="KW-1185">Reference proteome</keyword>
<name>A0ABV7BZT6_9PROT</name>
<proteinExistence type="predicted"/>
<dbReference type="Proteomes" id="UP001595420">
    <property type="component" value="Unassembled WGS sequence"/>
</dbReference>
<sequence>MDLGSLFQIASPLIQAGTALFGASQASSANRDAADTAAAGQLAATEAQIAANKEARGEFRAAADRGIAAIRSGTQGYADTIAPLTQARPVGLTTYRGLTSAQQIARDDLRRNGMATLAASGLRGSAAGIRAVQDSDRRFVASAADAHDQDMRGELRRAQGNADSAVRGLASVRAQEGGAIANTEIGQGNQIAQSLAADGSAQANGLTQAANTQAQATTANGSLWGEAIGGIGSVIADSMKSANTEKYRTTQGSI</sequence>
<reference evidence="2" key="1">
    <citation type="journal article" date="2019" name="Int. J. Syst. Evol. Microbiol.">
        <title>The Global Catalogue of Microorganisms (GCM) 10K type strain sequencing project: providing services to taxonomists for standard genome sequencing and annotation.</title>
        <authorList>
            <consortium name="The Broad Institute Genomics Platform"/>
            <consortium name="The Broad Institute Genome Sequencing Center for Infectious Disease"/>
            <person name="Wu L."/>
            <person name="Ma J."/>
        </authorList>
    </citation>
    <scope>NUCLEOTIDE SEQUENCE [LARGE SCALE GENOMIC DNA]</scope>
    <source>
        <strain evidence="2">CGMCC 1.16855</strain>
    </source>
</reference>
<evidence type="ECO:0000313" key="2">
    <source>
        <dbReference type="Proteomes" id="UP001595420"/>
    </source>
</evidence>
<comment type="caution">
    <text evidence="1">The sequence shown here is derived from an EMBL/GenBank/DDBJ whole genome shotgun (WGS) entry which is preliminary data.</text>
</comment>
<accession>A0ABV7BZT6</accession>